<dbReference type="RefSeq" id="WP_063259595.1">
    <property type="nucleotide sequence ID" value="NZ_LJKE01000015.1"/>
</dbReference>
<dbReference type="PATRIC" id="fig|1396.535.peg.4104"/>
<gene>
    <name evidence="1" type="ORF">B4088_0359</name>
</gene>
<comment type="caution">
    <text evidence="1">The sequence shown here is derived from an EMBL/GenBank/DDBJ whole genome shotgun (WGS) entry which is preliminary data.</text>
</comment>
<dbReference type="Proteomes" id="UP000076482">
    <property type="component" value="Unassembled WGS sequence"/>
</dbReference>
<reference evidence="1 2" key="1">
    <citation type="submission" date="2015-09" db="EMBL/GenBank/DDBJ databases">
        <title>Bacillus cereus food isolates.</title>
        <authorList>
            <person name="Boekhorst J."/>
        </authorList>
    </citation>
    <scope>NUCLEOTIDE SEQUENCE [LARGE SCALE GENOMIC DNA]</scope>
    <source>
        <strain evidence="1 2">B4088</strain>
    </source>
</reference>
<accession>A0A164QMC2</accession>
<sequence>MSAVKEAVKVDYGLTLRNSLGNELKQIVADTVMVKKIMDSEETKGLISQKVEELNGYENVSIDEFARSVGNVLEGIKMNAKDLCIKCGEGNQQSFHVPHLFSMSVYEVWKGVAEDFRSNSELVEEKYAFNIENLLKLIDSDEYYHTRETGYIDRKITFYGKDGLNQCIVIKVNGKCPLASSLLSTAVAKWENS</sequence>
<proteinExistence type="predicted"/>
<evidence type="ECO:0000313" key="2">
    <source>
        <dbReference type="Proteomes" id="UP000076482"/>
    </source>
</evidence>
<organism evidence="1 2">
    <name type="scientific">Bacillus cereus</name>
    <dbReference type="NCBI Taxonomy" id="1396"/>
    <lineage>
        <taxon>Bacteria</taxon>
        <taxon>Bacillati</taxon>
        <taxon>Bacillota</taxon>
        <taxon>Bacilli</taxon>
        <taxon>Bacillales</taxon>
        <taxon>Bacillaceae</taxon>
        <taxon>Bacillus</taxon>
        <taxon>Bacillus cereus group</taxon>
    </lineage>
</organism>
<evidence type="ECO:0000313" key="1">
    <source>
        <dbReference type="EMBL" id="KZD71898.1"/>
    </source>
</evidence>
<protein>
    <submittedName>
        <fullName evidence="1">Uncharacterized protein</fullName>
    </submittedName>
</protein>
<dbReference type="AlphaFoldDB" id="A0A164QMC2"/>
<dbReference type="EMBL" id="LJKE01000015">
    <property type="protein sequence ID" value="KZD71898.1"/>
    <property type="molecule type" value="Genomic_DNA"/>
</dbReference>
<name>A0A164QMC2_BACCE</name>